<dbReference type="InterPro" id="IPR051043">
    <property type="entry name" value="Sulfatase_Mod_Factor_Kinase"/>
</dbReference>
<evidence type="ECO:0000259" key="3">
    <source>
        <dbReference type="PROSITE" id="PS50011"/>
    </source>
</evidence>
<dbReference type="NCBIfam" id="NF045510">
    <property type="entry name" value="4Cys_prefix_kin"/>
    <property type="match status" value="1"/>
</dbReference>
<dbReference type="InterPro" id="IPR016187">
    <property type="entry name" value="CTDL_fold"/>
</dbReference>
<dbReference type="InterPro" id="IPR017441">
    <property type="entry name" value="Protein_kinase_ATP_BS"/>
</dbReference>
<dbReference type="CDD" id="cd14014">
    <property type="entry name" value="STKc_PknB_like"/>
    <property type="match status" value="1"/>
</dbReference>
<dbReference type="Proteomes" id="UP001576784">
    <property type="component" value="Unassembled WGS sequence"/>
</dbReference>
<accession>A0ABV4XM30</accession>
<dbReference type="PANTHER" id="PTHR23150:SF19">
    <property type="entry name" value="FORMYLGLYCINE-GENERATING ENZYME"/>
    <property type="match status" value="1"/>
</dbReference>
<comment type="caution">
    <text evidence="4">The sequence shown here is derived from an EMBL/GenBank/DDBJ whole genome shotgun (WGS) entry which is preliminary data.</text>
</comment>
<proteinExistence type="predicted"/>
<dbReference type="Pfam" id="PF00069">
    <property type="entry name" value="Pkinase"/>
    <property type="match status" value="1"/>
</dbReference>
<dbReference type="InterPro" id="IPR000719">
    <property type="entry name" value="Prot_kinase_dom"/>
</dbReference>
<dbReference type="PROSITE" id="PS50011">
    <property type="entry name" value="PROTEIN_KINASE_DOM"/>
    <property type="match status" value="1"/>
</dbReference>
<sequence length="625" mass="69972">MQICQNPNCPNPFNPDGNRFCSYCGANNLGTLFRNRFRVIGLIGEGGFGRTYQAEDVDKLDDPCVIKQFVPQVQGTAALNKAAELFKQEAKRLFELGDRHSQIPRLIAYFEQGTRLYLVQEFIKGQTLLEEVRQGAFNEEQILQILHDLLPVLKFIHESNVIHRDIKPDNIIRRQKDGKLVLIDFGGAKQVTQTSLAKAATGIYTPGYAPTEQMAGRPCHGSDLYSLGATCVRLLTGCLPVPDISGEFDDPLYDAHEGHWLWREYLQKKGLKFSSELGKLLDKLLAHFPKDRFQSSEEVLQILNSPKPNHKSTTSTAPKSNPPKTASTTTIPEANNAQTNVKRSSNLQLFEFDVVTVDSTGKKIKTERSQAEFFVEDLGNGVTLEMVSIPGGKFIMGSPKGEGKDNERPQHRVNVASFFMGKSPVTQAQWKAVAALPKIKTQLDPDPSHFKGANRPVEKVSWGDAVEFCARLSKKTGRIYRLPSEAEWEYACRAGTTTPFHFGETINSDLARYDGRYTYASEPKGIYWQKTTIVESVAVANAFGLYDMHGNIWEWCADPWHKNYLGAPSNAAVWEMQGNYNYRVLRGGSWYVGPASCTSAFRSFASPSYRHNDSGFRLVYTVRTP</sequence>
<evidence type="ECO:0000313" key="4">
    <source>
        <dbReference type="EMBL" id="MFB2892763.1"/>
    </source>
</evidence>
<dbReference type="RefSeq" id="WP_413262429.1">
    <property type="nucleotide sequence ID" value="NZ_JBHFNR010000050.1"/>
</dbReference>
<keyword evidence="1" id="KW-0547">Nucleotide-binding</keyword>
<dbReference type="Gene3D" id="3.30.200.20">
    <property type="entry name" value="Phosphorylase Kinase, domain 1"/>
    <property type="match status" value="1"/>
</dbReference>
<dbReference type="PANTHER" id="PTHR23150">
    <property type="entry name" value="SULFATASE MODIFYING FACTOR 1, 2"/>
    <property type="match status" value="1"/>
</dbReference>
<evidence type="ECO:0000313" key="5">
    <source>
        <dbReference type="Proteomes" id="UP001576784"/>
    </source>
</evidence>
<dbReference type="InterPro" id="IPR042095">
    <property type="entry name" value="SUMF_sf"/>
</dbReference>
<feature type="domain" description="Protein kinase" evidence="3">
    <location>
        <begin position="37"/>
        <end position="313"/>
    </location>
</feature>
<keyword evidence="1" id="KW-0067">ATP-binding</keyword>
<dbReference type="Gene3D" id="3.90.1580.10">
    <property type="entry name" value="paralog of FGE (formylglycine-generating enzyme)"/>
    <property type="match status" value="1"/>
</dbReference>
<organism evidence="4 5">
    <name type="scientific">Floridaenema flaviceps BLCC-F50</name>
    <dbReference type="NCBI Taxonomy" id="3153642"/>
    <lineage>
        <taxon>Bacteria</taxon>
        <taxon>Bacillati</taxon>
        <taxon>Cyanobacteriota</taxon>
        <taxon>Cyanophyceae</taxon>
        <taxon>Oscillatoriophycideae</taxon>
        <taxon>Aerosakkonematales</taxon>
        <taxon>Aerosakkonemataceae</taxon>
        <taxon>Floridanema</taxon>
        <taxon>Floridanema flaviceps</taxon>
    </lineage>
</organism>
<feature type="binding site" evidence="1">
    <location>
        <position position="67"/>
    </location>
    <ligand>
        <name>ATP</name>
        <dbReference type="ChEBI" id="CHEBI:30616"/>
    </ligand>
</feature>
<dbReference type="SUPFAM" id="SSF56112">
    <property type="entry name" value="Protein kinase-like (PK-like)"/>
    <property type="match status" value="1"/>
</dbReference>
<dbReference type="Pfam" id="PF03781">
    <property type="entry name" value="FGE-sulfatase"/>
    <property type="match status" value="1"/>
</dbReference>
<gene>
    <name evidence="4" type="ORF">ACE1CI_07455</name>
</gene>
<keyword evidence="5" id="KW-1185">Reference proteome</keyword>
<evidence type="ECO:0000256" key="2">
    <source>
        <dbReference type="SAM" id="MobiDB-lite"/>
    </source>
</evidence>
<dbReference type="SMART" id="SM00220">
    <property type="entry name" value="S_TKc"/>
    <property type="match status" value="1"/>
</dbReference>
<dbReference type="EMBL" id="JBHFNR010000050">
    <property type="protein sequence ID" value="MFB2892763.1"/>
    <property type="molecule type" value="Genomic_DNA"/>
</dbReference>
<protein>
    <submittedName>
        <fullName evidence="4">SUMF1/EgtB/PvdO family nonheme iron enzyme</fullName>
    </submittedName>
</protein>
<reference evidence="4 5" key="1">
    <citation type="submission" date="2024-09" db="EMBL/GenBank/DDBJ databases">
        <title>Floridaenema gen nov. (Aerosakkonemataceae, Aerosakkonematales ord. nov., Cyanobacteria) from benthic tropical and subtropical fresh waters, with the description of four new species.</title>
        <authorList>
            <person name="Moretto J.A."/>
            <person name="Berthold D.E."/>
            <person name="Lefler F.W."/>
            <person name="Huang I.-S."/>
            <person name="Laughinghouse H. IV."/>
        </authorList>
    </citation>
    <scope>NUCLEOTIDE SEQUENCE [LARGE SCALE GENOMIC DNA]</scope>
    <source>
        <strain evidence="4 5">BLCC-F50</strain>
    </source>
</reference>
<dbReference type="PROSITE" id="PS00107">
    <property type="entry name" value="PROTEIN_KINASE_ATP"/>
    <property type="match status" value="1"/>
</dbReference>
<feature type="region of interest" description="Disordered" evidence="2">
    <location>
        <begin position="304"/>
        <end position="340"/>
    </location>
</feature>
<dbReference type="InterPro" id="IPR011009">
    <property type="entry name" value="Kinase-like_dom_sf"/>
</dbReference>
<dbReference type="SUPFAM" id="SSF56436">
    <property type="entry name" value="C-type lectin-like"/>
    <property type="match status" value="1"/>
</dbReference>
<name>A0ABV4XM30_9CYAN</name>
<evidence type="ECO:0000256" key="1">
    <source>
        <dbReference type="PROSITE-ProRule" id="PRU10141"/>
    </source>
</evidence>
<dbReference type="InterPro" id="IPR005532">
    <property type="entry name" value="SUMF_dom"/>
</dbReference>
<dbReference type="Gene3D" id="1.10.510.10">
    <property type="entry name" value="Transferase(Phosphotransferase) domain 1"/>
    <property type="match status" value="1"/>
</dbReference>